<proteinExistence type="predicted"/>
<evidence type="ECO:0000256" key="1">
    <source>
        <dbReference type="SAM" id="Coils"/>
    </source>
</evidence>
<protein>
    <submittedName>
        <fullName evidence="3">Uncharacterized protein</fullName>
    </submittedName>
</protein>
<keyword evidence="4" id="KW-1185">Reference proteome</keyword>
<sequence length="158" mass="18656">MKRVEEVFQEIRNNQQSVNDKLDKLIEEMQTIKAENTATKIHLSEQEENKLSGKRKVSTSEREKMNLIVAYGPNENECADGKDEFYEKLQKALDKTKSQVILAENLNVRVEKNTTRYAPYKSTKQQREKINRRLHNCFKKSKEESRGHKSEKKLRTRK</sequence>
<dbReference type="AlphaFoldDB" id="A0A8K0D6Q8"/>
<feature type="coiled-coil region" evidence="1">
    <location>
        <begin position="1"/>
        <end position="35"/>
    </location>
</feature>
<comment type="caution">
    <text evidence="3">The sequence shown here is derived from an EMBL/GenBank/DDBJ whole genome shotgun (WGS) entry which is preliminary data.</text>
</comment>
<reference evidence="3" key="1">
    <citation type="submission" date="2019-08" db="EMBL/GenBank/DDBJ databases">
        <title>The genome of the North American firefly Photinus pyralis.</title>
        <authorList>
            <consortium name="Photinus pyralis genome working group"/>
            <person name="Fallon T.R."/>
            <person name="Sander Lower S.E."/>
            <person name="Weng J.-K."/>
        </authorList>
    </citation>
    <scope>NUCLEOTIDE SEQUENCE</scope>
    <source>
        <strain evidence="3">TRF0915ILg1</strain>
        <tissue evidence="3">Whole body</tissue>
    </source>
</reference>
<gene>
    <name evidence="3" type="ORF">ILUMI_07843</name>
</gene>
<name>A0A8K0D6Q8_IGNLU</name>
<organism evidence="3 4">
    <name type="scientific">Ignelater luminosus</name>
    <name type="common">Cucubano</name>
    <name type="synonym">Pyrophorus luminosus</name>
    <dbReference type="NCBI Taxonomy" id="2038154"/>
    <lineage>
        <taxon>Eukaryota</taxon>
        <taxon>Metazoa</taxon>
        <taxon>Ecdysozoa</taxon>
        <taxon>Arthropoda</taxon>
        <taxon>Hexapoda</taxon>
        <taxon>Insecta</taxon>
        <taxon>Pterygota</taxon>
        <taxon>Neoptera</taxon>
        <taxon>Endopterygota</taxon>
        <taxon>Coleoptera</taxon>
        <taxon>Polyphaga</taxon>
        <taxon>Elateriformia</taxon>
        <taxon>Elateroidea</taxon>
        <taxon>Elateridae</taxon>
        <taxon>Agrypninae</taxon>
        <taxon>Pyrophorini</taxon>
        <taxon>Ignelater</taxon>
    </lineage>
</organism>
<dbReference type="Proteomes" id="UP000801492">
    <property type="component" value="Unassembled WGS sequence"/>
</dbReference>
<dbReference type="OrthoDB" id="5549358at2759"/>
<evidence type="ECO:0000313" key="4">
    <source>
        <dbReference type="Proteomes" id="UP000801492"/>
    </source>
</evidence>
<feature type="compositionally biased region" description="Basic residues" evidence="2">
    <location>
        <begin position="149"/>
        <end position="158"/>
    </location>
</feature>
<keyword evidence="1" id="KW-0175">Coiled coil</keyword>
<dbReference type="EMBL" id="VTPC01003580">
    <property type="protein sequence ID" value="KAF2898331.1"/>
    <property type="molecule type" value="Genomic_DNA"/>
</dbReference>
<evidence type="ECO:0000313" key="3">
    <source>
        <dbReference type="EMBL" id="KAF2898331.1"/>
    </source>
</evidence>
<evidence type="ECO:0000256" key="2">
    <source>
        <dbReference type="SAM" id="MobiDB-lite"/>
    </source>
</evidence>
<accession>A0A8K0D6Q8</accession>
<feature type="region of interest" description="Disordered" evidence="2">
    <location>
        <begin position="117"/>
        <end position="158"/>
    </location>
</feature>